<keyword evidence="7" id="KW-0547">Nucleotide-binding</keyword>
<keyword evidence="12" id="KW-0175">Coiled coil</keyword>
<dbReference type="PANTHER" id="PTHR34220">
    <property type="entry name" value="SENSOR HISTIDINE KINASE YPDA"/>
    <property type="match status" value="1"/>
</dbReference>
<keyword evidence="8 16" id="KW-0418">Kinase</keyword>
<keyword evidence="13" id="KW-1133">Transmembrane helix</keyword>
<evidence type="ECO:0000256" key="11">
    <source>
        <dbReference type="ARBA" id="ARBA00023136"/>
    </source>
</evidence>
<keyword evidence="6" id="KW-0808">Transferase</keyword>
<comment type="catalytic activity">
    <reaction evidence="1">
        <text>ATP + protein L-histidine = ADP + protein N-phospho-L-histidine.</text>
        <dbReference type="EC" id="2.7.13.3"/>
    </reaction>
</comment>
<keyword evidence="5" id="KW-0597">Phosphoprotein</keyword>
<dbReference type="PROSITE" id="PS50109">
    <property type="entry name" value="HIS_KIN"/>
    <property type="match status" value="1"/>
</dbReference>
<organism evidence="16 17">
    <name type="scientific">Paenibacillus artemisiicola</name>
    <dbReference type="NCBI Taxonomy" id="1172618"/>
    <lineage>
        <taxon>Bacteria</taxon>
        <taxon>Bacillati</taxon>
        <taxon>Bacillota</taxon>
        <taxon>Bacilli</taxon>
        <taxon>Bacillales</taxon>
        <taxon>Paenibacillaceae</taxon>
        <taxon>Paenibacillus</taxon>
    </lineage>
</organism>
<gene>
    <name evidence="16" type="ORF">I8J29_00550</name>
</gene>
<comment type="caution">
    <text evidence="16">The sequence shown here is derived from an EMBL/GenBank/DDBJ whole genome shotgun (WGS) entry which is preliminary data.</text>
</comment>
<dbReference type="Proteomes" id="UP000670947">
    <property type="component" value="Unassembled WGS sequence"/>
</dbReference>
<evidence type="ECO:0000256" key="2">
    <source>
        <dbReference type="ARBA" id="ARBA00004651"/>
    </source>
</evidence>
<dbReference type="InterPro" id="IPR050640">
    <property type="entry name" value="Bact_2-comp_sensor_kinase"/>
</dbReference>
<dbReference type="CDD" id="cd06225">
    <property type="entry name" value="HAMP"/>
    <property type="match status" value="1"/>
</dbReference>
<evidence type="ECO:0000256" key="9">
    <source>
        <dbReference type="ARBA" id="ARBA00022840"/>
    </source>
</evidence>
<dbReference type="InterPro" id="IPR010559">
    <property type="entry name" value="Sig_transdc_His_kin_internal"/>
</dbReference>
<reference evidence="16 17" key="1">
    <citation type="submission" date="2021-03" db="EMBL/GenBank/DDBJ databases">
        <title>Paenibacillus artemisicola MWE-103 whole genome sequence.</title>
        <authorList>
            <person name="Ham Y.J."/>
        </authorList>
    </citation>
    <scope>NUCLEOTIDE SEQUENCE [LARGE SCALE GENOMIC DNA]</scope>
    <source>
        <strain evidence="16 17">MWE-103</strain>
    </source>
</reference>
<keyword evidence="10" id="KW-0902">Two-component regulatory system</keyword>
<evidence type="ECO:0000259" key="14">
    <source>
        <dbReference type="PROSITE" id="PS50109"/>
    </source>
</evidence>
<dbReference type="EMBL" id="JAGGDJ010000001">
    <property type="protein sequence ID" value="MBO7742663.1"/>
    <property type="molecule type" value="Genomic_DNA"/>
</dbReference>
<evidence type="ECO:0000259" key="15">
    <source>
        <dbReference type="PROSITE" id="PS50885"/>
    </source>
</evidence>
<feature type="transmembrane region" description="Helical" evidence="13">
    <location>
        <begin position="314"/>
        <end position="334"/>
    </location>
</feature>
<evidence type="ECO:0000256" key="5">
    <source>
        <dbReference type="ARBA" id="ARBA00022553"/>
    </source>
</evidence>
<feature type="transmembrane region" description="Helical" evidence="13">
    <location>
        <begin position="12"/>
        <end position="38"/>
    </location>
</feature>
<dbReference type="InterPro" id="IPR003594">
    <property type="entry name" value="HATPase_dom"/>
</dbReference>
<evidence type="ECO:0000313" key="17">
    <source>
        <dbReference type="Proteomes" id="UP000670947"/>
    </source>
</evidence>
<dbReference type="GO" id="GO:0016301">
    <property type="term" value="F:kinase activity"/>
    <property type="evidence" value="ECO:0007669"/>
    <property type="project" value="UniProtKB-KW"/>
</dbReference>
<keyword evidence="9" id="KW-0067">ATP-binding</keyword>
<keyword evidence="4" id="KW-1003">Cell membrane</keyword>
<evidence type="ECO:0000256" key="13">
    <source>
        <dbReference type="SAM" id="Phobius"/>
    </source>
</evidence>
<proteinExistence type="predicted"/>
<evidence type="ECO:0000256" key="4">
    <source>
        <dbReference type="ARBA" id="ARBA00022475"/>
    </source>
</evidence>
<dbReference type="EC" id="2.7.13.3" evidence="3"/>
<feature type="domain" description="HAMP" evidence="15">
    <location>
        <begin position="335"/>
        <end position="387"/>
    </location>
</feature>
<evidence type="ECO:0000256" key="6">
    <source>
        <dbReference type="ARBA" id="ARBA00022679"/>
    </source>
</evidence>
<dbReference type="PROSITE" id="PS50885">
    <property type="entry name" value="HAMP"/>
    <property type="match status" value="1"/>
</dbReference>
<evidence type="ECO:0000256" key="12">
    <source>
        <dbReference type="SAM" id="Coils"/>
    </source>
</evidence>
<evidence type="ECO:0000256" key="3">
    <source>
        <dbReference type="ARBA" id="ARBA00012438"/>
    </source>
</evidence>
<accession>A0ABS3W2X9</accession>
<name>A0ABS3W2X9_9BACL</name>
<protein>
    <recommendedName>
        <fullName evidence="3">histidine kinase</fullName>
        <ecNumber evidence="3">2.7.13.3</ecNumber>
    </recommendedName>
</protein>
<dbReference type="SMART" id="SM00304">
    <property type="entry name" value="HAMP"/>
    <property type="match status" value="1"/>
</dbReference>
<dbReference type="InterPro" id="IPR005467">
    <property type="entry name" value="His_kinase_dom"/>
</dbReference>
<dbReference type="SMART" id="SM00387">
    <property type="entry name" value="HATPase_c"/>
    <property type="match status" value="1"/>
</dbReference>
<dbReference type="RefSeq" id="WP_208845644.1">
    <property type="nucleotide sequence ID" value="NZ_JAGGDJ010000001.1"/>
</dbReference>
<keyword evidence="11 13" id="KW-0472">Membrane</keyword>
<comment type="subcellular location">
    <subcellularLocation>
        <location evidence="2">Cell membrane</location>
        <topology evidence="2">Multi-pass membrane protein</topology>
    </subcellularLocation>
</comment>
<dbReference type="InterPro" id="IPR003660">
    <property type="entry name" value="HAMP_dom"/>
</dbReference>
<feature type="coiled-coil region" evidence="12">
    <location>
        <begin position="382"/>
        <end position="409"/>
    </location>
</feature>
<feature type="domain" description="Histidine kinase" evidence="14">
    <location>
        <begin position="502"/>
        <end position="602"/>
    </location>
</feature>
<dbReference type="Pfam" id="PF06580">
    <property type="entry name" value="His_kinase"/>
    <property type="match status" value="1"/>
</dbReference>
<dbReference type="Pfam" id="PF02518">
    <property type="entry name" value="HATPase_c"/>
    <property type="match status" value="1"/>
</dbReference>
<dbReference type="Gene3D" id="3.30.565.10">
    <property type="entry name" value="Histidine kinase-like ATPase, C-terminal domain"/>
    <property type="match status" value="1"/>
</dbReference>
<evidence type="ECO:0000313" key="16">
    <source>
        <dbReference type="EMBL" id="MBO7742663.1"/>
    </source>
</evidence>
<sequence length="622" mass="69794">MARGGRPRLAGFSLKAQLILSFMAVTLLVLSVSSYYSYSRTLELFNKRTRETTLSQFRQIEMNTLTMLREVDKLSNTFLLESKVQAFLQSDRPTDLEFIALERDITERIIQYLTNYDYLDSIYIFGENGVVIGGTLAQNQSTNALGRQYPFYGTDLYARVKESFPQPIWQGGLTTADFMRTSIPAGLNDNRLISSLRGIRWIGGSRINAVLVFNVDERYFNSSYGSLQSTPDGSLTIADDGGRVISSTLTDSIGAPYLFGGEVRAKRGFGSFAADRGGTPEQVLYYRMDDTGWLFLNEVPTAHFTKDVAEIQRFIAAVFLLSLILIVAFASLWMNRIMKSLQLLVKGMKHVGRGRAGLTLEQASNKEIGVLIEQFNRMSTGILELMRQNEEAEGEKRRLEVEALQSQINPHFLFNALNTVKWMAAVANAPNIMECMTSLGSMLRPIYYDPSPFWTIREELAFVKHYANVMNFRYGEEIRLEFDVPEPLLDCRTVRFMIQPSVENALQHGENRNGTIRVSAAESGGELSVVVRDTRGGMPPERVEALNRMLRDAEAGDRPSKGIGLSNVNKRIRLHFGERYGIKVGSAEHAETRVTMNIPAIYGHAADQPAPTGDDEIGRRRA</sequence>
<dbReference type="SUPFAM" id="SSF55874">
    <property type="entry name" value="ATPase domain of HSP90 chaperone/DNA topoisomerase II/histidine kinase"/>
    <property type="match status" value="1"/>
</dbReference>
<evidence type="ECO:0000256" key="10">
    <source>
        <dbReference type="ARBA" id="ARBA00023012"/>
    </source>
</evidence>
<dbReference type="InterPro" id="IPR036890">
    <property type="entry name" value="HATPase_C_sf"/>
</dbReference>
<evidence type="ECO:0000256" key="7">
    <source>
        <dbReference type="ARBA" id="ARBA00022741"/>
    </source>
</evidence>
<dbReference type="PANTHER" id="PTHR34220:SF7">
    <property type="entry name" value="SENSOR HISTIDINE KINASE YPDA"/>
    <property type="match status" value="1"/>
</dbReference>
<evidence type="ECO:0000256" key="1">
    <source>
        <dbReference type="ARBA" id="ARBA00000085"/>
    </source>
</evidence>
<dbReference type="Gene3D" id="6.10.340.10">
    <property type="match status" value="1"/>
</dbReference>
<evidence type="ECO:0000256" key="8">
    <source>
        <dbReference type="ARBA" id="ARBA00022777"/>
    </source>
</evidence>
<keyword evidence="17" id="KW-1185">Reference proteome</keyword>
<keyword evidence="13" id="KW-0812">Transmembrane</keyword>